<keyword evidence="2" id="KW-1185">Reference proteome</keyword>
<dbReference type="EMBL" id="JARBHB010000003">
    <property type="protein sequence ID" value="KAJ8890146.1"/>
    <property type="molecule type" value="Genomic_DNA"/>
</dbReference>
<comment type="caution">
    <text evidence="1">The sequence shown here is derived from an EMBL/GenBank/DDBJ whole genome shotgun (WGS) entry which is preliminary data.</text>
</comment>
<reference evidence="1 2" key="1">
    <citation type="submission" date="2023-02" db="EMBL/GenBank/DDBJ databases">
        <title>LHISI_Scaffold_Assembly.</title>
        <authorList>
            <person name="Stuart O.P."/>
            <person name="Cleave R."/>
            <person name="Magrath M.J.L."/>
            <person name="Mikheyev A.S."/>
        </authorList>
    </citation>
    <scope>NUCLEOTIDE SEQUENCE [LARGE SCALE GENOMIC DNA]</scope>
    <source>
        <strain evidence="1">Daus_M_001</strain>
        <tissue evidence="1">Leg muscle</tissue>
    </source>
</reference>
<evidence type="ECO:0000313" key="2">
    <source>
        <dbReference type="Proteomes" id="UP001159363"/>
    </source>
</evidence>
<dbReference type="PANTHER" id="PTHR46704">
    <property type="entry name" value="CXC DOMAIN-CONTAINING PROTEIN-RELATED"/>
    <property type="match status" value="1"/>
</dbReference>
<protein>
    <submittedName>
        <fullName evidence="1">Uncharacterized protein</fullName>
    </submittedName>
</protein>
<organism evidence="1 2">
    <name type="scientific">Dryococelus australis</name>
    <dbReference type="NCBI Taxonomy" id="614101"/>
    <lineage>
        <taxon>Eukaryota</taxon>
        <taxon>Metazoa</taxon>
        <taxon>Ecdysozoa</taxon>
        <taxon>Arthropoda</taxon>
        <taxon>Hexapoda</taxon>
        <taxon>Insecta</taxon>
        <taxon>Pterygota</taxon>
        <taxon>Neoptera</taxon>
        <taxon>Polyneoptera</taxon>
        <taxon>Phasmatodea</taxon>
        <taxon>Verophasmatodea</taxon>
        <taxon>Anareolatae</taxon>
        <taxon>Phasmatidae</taxon>
        <taxon>Eurycanthinae</taxon>
        <taxon>Dryococelus</taxon>
    </lineage>
</organism>
<dbReference type="Proteomes" id="UP001159363">
    <property type="component" value="Chromosome 3"/>
</dbReference>
<name>A0ABQ9I0G8_9NEOP</name>
<evidence type="ECO:0000313" key="1">
    <source>
        <dbReference type="EMBL" id="KAJ8890146.1"/>
    </source>
</evidence>
<sequence>MEERNIDAIPAGHVSQSVADNVDHNRVTIDGHNTCNEMGIIMSTSGEYGNASLLPAERIKRLKNHLPANEISRKAKIPLHFIQSPSAMSINKVTFERLVYEPIQTNMLDVLWSCSKLFGELRPGRLGFMQTVVVGEHSGKTITSFLLMIDLQPASHSYMYATLKFVCEEAKRLSIATPIVTFDQCLWIKAMEIISSNHEGKFDNMVIRLGGFHTLMSHLGTIGDLMGGSIIKGVLETVYTENTSYVNRESLLMCSSRAFPHFFSVDCYNNGRYIEVQPTN</sequence>
<dbReference type="PANTHER" id="PTHR46704:SF1">
    <property type="entry name" value="TELOMERE LENGTH REGULATION PROTEIN TEL2 HOMOLOG"/>
    <property type="match status" value="1"/>
</dbReference>
<proteinExistence type="predicted"/>
<accession>A0ABQ9I0G8</accession>
<gene>
    <name evidence="1" type="ORF">PR048_009653</name>
</gene>